<sequence length="119" mass="13413">MSERHKDVAALAATQTRRAKRTKGTINTRTAKAAFIRWARRSDTPAWTHKGAVCWIGDALPSALTGAASSYHFSWAPIRDDGGFVQDAHDTGPVDRHIPPFRRAQFWRYLPRHCMEARA</sequence>
<accession>A0A850RPG7</accession>
<dbReference type="RefSeq" id="WP_176978072.1">
    <property type="nucleotide sequence ID" value="NZ_JABZEO010000020.1"/>
</dbReference>
<keyword evidence="2" id="KW-1185">Reference proteome</keyword>
<evidence type="ECO:0000313" key="1">
    <source>
        <dbReference type="EMBL" id="NVZ11371.1"/>
    </source>
</evidence>
<protein>
    <submittedName>
        <fullName evidence="1">Uncharacterized protein</fullName>
    </submittedName>
</protein>
<name>A0A850RPG7_9GAMM</name>
<gene>
    <name evidence="1" type="ORF">HW932_19150</name>
</gene>
<dbReference type="EMBL" id="JABZEO010000020">
    <property type="protein sequence ID" value="NVZ11371.1"/>
    <property type="molecule type" value="Genomic_DNA"/>
</dbReference>
<comment type="caution">
    <text evidence="1">The sequence shown here is derived from an EMBL/GenBank/DDBJ whole genome shotgun (WGS) entry which is preliminary data.</text>
</comment>
<reference evidence="1 2" key="1">
    <citation type="submission" date="2020-06" db="EMBL/GenBank/DDBJ databases">
        <title>Whole-genome sequence of Allochromatium humboldtianum DSM 21881, type strain.</title>
        <authorList>
            <person name="Kyndt J.A."/>
            <person name="Meyer T.E."/>
        </authorList>
    </citation>
    <scope>NUCLEOTIDE SEQUENCE [LARGE SCALE GENOMIC DNA]</scope>
    <source>
        <strain evidence="1 2">DSM 21881</strain>
    </source>
</reference>
<evidence type="ECO:0000313" key="2">
    <source>
        <dbReference type="Proteomes" id="UP000592294"/>
    </source>
</evidence>
<dbReference type="Proteomes" id="UP000592294">
    <property type="component" value="Unassembled WGS sequence"/>
</dbReference>
<proteinExistence type="predicted"/>
<dbReference type="AlphaFoldDB" id="A0A850RPG7"/>
<organism evidence="1 2">
    <name type="scientific">Allochromatium humboldtianum</name>
    <dbReference type="NCBI Taxonomy" id="504901"/>
    <lineage>
        <taxon>Bacteria</taxon>
        <taxon>Pseudomonadati</taxon>
        <taxon>Pseudomonadota</taxon>
        <taxon>Gammaproteobacteria</taxon>
        <taxon>Chromatiales</taxon>
        <taxon>Chromatiaceae</taxon>
        <taxon>Allochromatium</taxon>
    </lineage>
</organism>